<evidence type="ECO:0000313" key="2">
    <source>
        <dbReference type="EMBL" id="KAJ8880012.1"/>
    </source>
</evidence>
<dbReference type="Proteomes" id="UP001159363">
    <property type="component" value="Chromosome 6"/>
</dbReference>
<evidence type="ECO:0000313" key="3">
    <source>
        <dbReference type="Proteomes" id="UP001159363"/>
    </source>
</evidence>
<comment type="caution">
    <text evidence="2">The sequence shown here is derived from an EMBL/GenBank/DDBJ whole genome shotgun (WGS) entry which is preliminary data.</text>
</comment>
<protein>
    <submittedName>
        <fullName evidence="2">Uncharacterized protein</fullName>
    </submittedName>
</protein>
<proteinExistence type="predicted"/>
<accession>A0ABQ9H6V8</accession>
<gene>
    <name evidence="2" type="ORF">PR048_020634</name>
</gene>
<dbReference type="EMBL" id="JARBHB010000007">
    <property type="protein sequence ID" value="KAJ8880012.1"/>
    <property type="molecule type" value="Genomic_DNA"/>
</dbReference>
<reference evidence="2 3" key="1">
    <citation type="submission" date="2023-02" db="EMBL/GenBank/DDBJ databases">
        <title>LHISI_Scaffold_Assembly.</title>
        <authorList>
            <person name="Stuart O.P."/>
            <person name="Cleave R."/>
            <person name="Magrath M.J.L."/>
            <person name="Mikheyev A.S."/>
        </authorList>
    </citation>
    <scope>NUCLEOTIDE SEQUENCE [LARGE SCALE GENOMIC DNA]</scope>
    <source>
        <strain evidence="2">Daus_M_001</strain>
        <tissue evidence="2">Leg muscle</tissue>
    </source>
</reference>
<evidence type="ECO:0000256" key="1">
    <source>
        <dbReference type="SAM" id="MobiDB-lite"/>
    </source>
</evidence>
<name>A0ABQ9H6V8_9NEOP</name>
<dbReference type="InterPro" id="IPR004011">
    <property type="entry name" value="Gyr_motif"/>
</dbReference>
<dbReference type="SMART" id="SM00713">
    <property type="entry name" value="GYR"/>
    <property type="match status" value="8"/>
</dbReference>
<organism evidence="2 3">
    <name type="scientific">Dryococelus australis</name>
    <dbReference type="NCBI Taxonomy" id="614101"/>
    <lineage>
        <taxon>Eukaryota</taxon>
        <taxon>Metazoa</taxon>
        <taxon>Ecdysozoa</taxon>
        <taxon>Arthropoda</taxon>
        <taxon>Hexapoda</taxon>
        <taxon>Insecta</taxon>
        <taxon>Pterygota</taxon>
        <taxon>Neoptera</taxon>
        <taxon>Polyneoptera</taxon>
        <taxon>Phasmatodea</taxon>
        <taxon>Verophasmatodea</taxon>
        <taxon>Anareolatae</taxon>
        <taxon>Phasmatidae</taxon>
        <taxon>Eurycanthinae</taxon>
        <taxon>Dryococelus</taxon>
    </lineage>
</organism>
<feature type="region of interest" description="Disordered" evidence="1">
    <location>
        <begin position="253"/>
        <end position="273"/>
    </location>
</feature>
<keyword evidence="3" id="KW-1185">Reference proteome</keyword>
<sequence>MASSTTRTFNNDPAAAGRLYKRNVPLCLTIARRQPHTGREQAVYTLHCSQGHSPGNSTPINEHLTFVCPNHVQVTQKGSDFTYRRQPMGKRRRLEDLKEVSNYERANSTSDKLTYMKAVHDKTSPEIVRPLARAKCIVSALSPIVPRGVISAALNSEVLRVDECGARWEWEEGRKWEIPTKTHNPAASSGTNPTCEYLGATTTGNEPGSPWWEASSLTTTPVRLLMTEGPHNWQIERGFQFVPWCGMHPGMKGRGKREIPEKTHRPVASSDARKFGSDPAGDWIRFALVGCHKQAWHRYKTHKQAWHRYKPLKQAWHRYKIHKQAWYRYKTHKQAWHRYKPLKQAWHRYKTHKQAWHRYKPLKQAWHRYKIHKQAWYRYKTHKQAWHRYKPLKQAWHRYKTHKQAWHRYKPLKQAWHRYKIHKQAWYRYKTHKQAWHRYKPLKQAWHRYKTHKQAWHRYKPLKQAWHRYKIHKQAWYRYKIHKQAWHRYKIHK</sequence>